<dbReference type="EMBL" id="BAAAFA010000009">
    <property type="protein sequence ID" value="GAA0820388.1"/>
    <property type="molecule type" value="Genomic_DNA"/>
</dbReference>
<gene>
    <name evidence="1" type="ORF">GCM10009111_25760</name>
</gene>
<reference evidence="1 2" key="1">
    <citation type="journal article" date="2019" name="Int. J. Syst. Evol. Microbiol.">
        <title>The Global Catalogue of Microorganisms (GCM) 10K type strain sequencing project: providing services to taxonomists for standard genome sequencing and annotation.</title>
        <authorList>
            <consortium name="The Broad Institute Genomics Platform"/>
            <consortium name="The Broad Institute Genome Sequencing Center for Infectious Disease"/>
            <person name="Wu L."/>
            <person name="Ma J."/>
        </authorList>
    </citation>
    <scope>NUCLEOTIDE SEQUENCE [LARGE SCALE GENOMIC DNA]</scope>
    <source>
        <strain evidence="1 2">JCM 15608</strain>
    </source>
</reference>
<dbReference type="Proteomes" id="UP001500021">
    <property type="component" value="Unassembled WGS sequence"/>
</dbReference>
<keyword evidence="2" id="KW-1185">Reference proteome</keyword>
<comment type="caution">
    <text evidence="1">The sequence shown here is derived from an EMBL/GenBank/DDBJ whole genome shotgun (WGS) entry which is preliminary data.</text>
</comment>
<protein>
    <submittedName>
        <fullName evidence="1">Uncharacterized protein</fullName>
    </submittedName>
</protein>
<organism evidence="1 2">
    <name type="scientific">Colwellia asteriadis</name>
    <dbReference type="NCBI Taxonomy" id="517723"/>
    <lineage>
        <taxon>Bacteria</taxon>
        <taxon>Pseudomonadati</taxon>
        <taxon>Pseudomonadota</taxon>
        <taxon>Gammaproteobacteria</taxon>
        <taxon>Alteromonadales</taxon>
        <taxon>Colwelliaceae</taxon>
        <taxon>Colwellia</taxon>
    </lineage>
</organism>
<proteinExistence type="predicted"/>
<name>A0ABN1L903_9GAMM</name>
<evidence type="ECO:0000313" key="2">
    <source>
        <dbReference type="Proteomes" id="UP001500021"/>
    </source>
</evidence>
<evidence type="ECO:0000313" key="1">
    <source>
        <dbReference type="EMBL" id="GAA0820388.1"/>
    </source>
</evidence>
<accession>A0ABN1L903</accession>
<dbReference type="RefSeq" id="WP_343817957.1">
    <property type="nucleotide sequence ID" value="NZ_BAAAFA010000009.1"/>
</dbReference>
<sequence length="130" mass="14884">MLSASAKEGMVKTPQDIFWDGVNITLNQGNTGFRLSFHEECLYPYFDQFGCEKIDVRMRYRTYPKGKGATITPTSKQELRLPIGIRDEEGVPEKSEVWAEDTITIHIHDFGQGTAGWLSRTMHKHEKTAY</sequence>